<dbReference type="InterPro" id="IPR009921">
    <property type="entry name" value="YehS-like"/>
</dbReference>
<dbReference type="RefSeq" id="WP_127062736.1">
    <property type="nucleotide sequence ID" value="NZ_RZHF01000016.1"/>
</dbReference>
<protein>
    <submittedName>
        <fullName evidence="1">DUF1456 family protein</fullName>
    </submittedName>
</protein>
<name>A0A3S0Y2J5_9GAMM</name>
<reference evidence="1 2" key="1">
    <citation type="submission" date="2018-12" db="EMBL/GenBank/DDBJ databases">
        <title>three novel Halomonas strain isolated from plants.</title>
        <authorList>
            <person name="Sun C."/>
        </authorList>
    </citation>
    <scope>NUCLEOTIDE SEQUENCE [LARGE SCALE GENOMIC DNA]</scope>
    <source>
        <strain evidence="1 2">JCM 18142</strain>
    </source>
</reference>
<keyword evidence="2" id="KW-1185">Reference proteome</keyword>
<dbReference type="PANTHER" id="PTHR37805:SF1">
    <property type="entry name" value="CYTOPLASMIC PROTEIN"/>
    <property type="match status" value="1"/>
</dbReference>
<dbReference type="EMBL" id="RZHF01000016">
    <property type="protein sequence ID" value="RUR30624.1"/>
    <property type="molecule type" value="Genomic_DNA"/>
</dbReference>
<dbReference type="Proteomes" id="UP000287023">
    <property type="component" value="Unassembled WGS sequence"/>
</dbReference>
<dbReference type="OrthoDB" id="9788465at2"/>
<dbReference type="Pfam" id="PF07308">
    <property type="entry name" value="DUF1456"/>
    <property type="match status" value="2"/>
</dbReference>
<dbReference type="AlphaFoldDB" id="A0A3S0Y2J5"/>
<sequence length="161" mass="18574">MTNNDILRRIRYCFDLKDNAVLKIFSLAEFDATAEQVSGWLKKEEDEGFLKMRDKELAAFLNGFISYKRGKRDGEQPAPESKLNNNMVFQKLRIALNLKADDILGIFERAGFIISQHELSAFFRKPSHKNYRECKDQVLRNFLMGLQHQLRPDANNSGSAS</sequence>
<proteinExistence type="predicted"/>
<evidence type="ECO:0000313" key="2">
    <source>
        <dbReference type="Proteomes" id="UP000287023"/>
    </source>
</evidence>
<organism evidence="1 2">
    <name type="scientific">Vreelandella nanhaiensis</name>
    <dbReference type="NCBI Taxonomy" id="1258546"/>
    <lineage>
        <taxon>Bacteria</taxon>
        <taxon>Pseudomonadati</taxon>
        <taxon>Pseudomonadota</taxon>
        <taxon>Gammaproteobacteria</taxon>
        <taxon>Oceanospirillales</taxon>
        <taxon>Halomonadaceae</taxon>
        <taxon>Vreelandella</taxon>
    </lineage>
</organism>
<accession>A0A3S0Y2J5</accession>
<dbReference type="PANTHER" id="PTHR37805">
    <property type="entry name" value="CYTOPLASMIC PROTEIN-RELATED"/>
    <property type="match status" value="1"/>
</dbReference>
<comment type="caution">
    <text evidence="1">The sequence shown here is derived from an EMBL/GenBank/DDBJ whole genome shotgun (WGS) entry which is preliminary data.</text>
</comment>
<gene>
    <name evidence="1" type="ORF">ELY38_13155</name>
</gene>
<evidence type="ECO:0000313" key="1">
    <source>
        <dbReference type="EMBL" id="RUR30624.1"/>
    </source>
</evidence>